<dbReference type="EMBL" id="JAACXV010016619">
    <property type="protein sequence ID" value="KAF7264573.1"/>
    <property type="molecule type" value="Genomic_DNA"/>
</dbReference>
<proteinExistence type="predicted"/>
<evidence type="ECO:0008006" key="5">
    <source>
        <dbReference type="Google" id="ProtNLM"/>
    </source>
</evidence>
<feature type="chain" id="PRO_5033642709" description="Secreted protein" evidence="1">
    <location>
        <begin position="21"/>
        <end position="140"/>
    </location>
</feature>
<name>A0A834M1Y4_RHYFE</name>
<evidence type="ECO:0000313" key="2">
    <source>
        <dbReference type="EMBL" id="KAF7264573.1"/>
    </source>
</evidence>
<keyword evidence="1" id="KW-0732">Signal</keyword>
<comment type="caution">
    <text evidence="3">The sequence shown here is derived from an EMBL/GenBank/DDBJ whole genome shotgun (WGS) entry which is preliminary data.</text>
</comment>
<keyword evidence="4" id="KW-1185">Reference proteome</keyword>
<dbReference type="AlphaFoldDB" id="A0A834M1Y4"/>
<sequence>MKRSLPLLGLLHLLLPCCSPTIRLIGIEQKYLINARGHHVRSLGSCSFNRRVGRYDDNDTGGGKRAPYYPVPPRLVAIQCNDGIRRASLRQGTMVLQVLEQVNTGEESFYADCPNATVASYADLDVNTTAQPTCTVISSG</sequence>
<protein>
    <recommendedName>
        <fullName evidence="5">Secreted protein</fullName>
    </recommendedName>
</protein>
<evidence type="ECO:0000313" key="4">
    <source>
        <dbReference type="Proteomes" id="UP000625711"/>
    </source>
</evidence>
<gene>
    <name evidence="3" type="ORF">GWI33_023028</name>
    <name evidence="2" type="ORF">GWI33_023041</name>
</gene>
<reference evidence="3" key="1">
    <citation type="submission" date="2020-08" db="EMBL/GenBank/DDBJ databases">
        <title>Genome sequencing and assembly of the red palm weevil Rhynchophorus ferrugineus.</title>
        <authorList>
            <person name="Dias G.B."/>
            <person name="Bergman C.M."/>
            <person name="Manee M."/>
        </authorList>
    </citation>
    <scope>NUCLEOTIDE SEQUENCE</scope>
    <source>
        <strain evidence="3">AA-2017</strain>
        <tissue evidence="3">Whole larva</tissue>
    </source>
</reference>
<organism evidence="3 4">
    <name type="scientific">Rhynchophorus ferrugineus</name>
    <name type="common">Red palm weevil</name>
    <name type="synonym">Curculio ferrugineus</name>
    <dbReference type="NCBI Taxonomy" id="354439"/>
    <lineage>
        <taxon>Eukaryota</taxon>
        <taxon>Metazoa</taxon>
        <taxon>Ecdysozoa</taxon>
        <taxon>Arthropoda</taxon>
        <taxon>Hexapoda</taxon>
        <taxon>Insecta</taxon>
        <taxon>Pterygota</taxon>
        <taxon>Neoptera</taxon>
        <taxon>Endopterygota</taxon>
        <taxon>Coleoptera</taxon>
        <taxon>Polyphaga</taxon>
        <taxon>Cucujiformia</taxon>
        <taxon>Curculionidae</taxon>
        <taxon>Dryophthorinae</taxon>
        <taxon>Rhynchophorus</taxon>
    </lineage>
</organism>
<evidence type="ECO:0000313" key="3">
    <source>
        <dbReference type="EMBL" id="KAF7264586.1"/>
    </source>
</evidence>
<dbReference type="Proteomes" id="UP000625711">
    <property type="component" value="Unassembled WGS sequence"/>
</dbReference>
<evidence type="ECO:0000256" key="1">
    <source>
        <dbReference type="SAM" id="SignalP"/>
    </source>
</evidence>
<accession>A0A834M1Y4</accession>
<feature type="signal peptide" evidence="1">
    <location>
        <begin position="1"/>
        <end position="20"/>
    </location>
</feature>
<dbReference type="EMBL" id="JAACXV010016616">
    <property type="protein sequence ID" value="KAF7264586.1"/>
    <property type="molecule type" value="Genomic_DNA"/>
</dbReference>